<feature type="signal peptide" evidence="1">
    <location>
        <begin position="1"/>
        <end position="30"/>
    </location>
</feature>
<organism evidence="3 4">
    <name type="scientific">Parascaris equorum</name>
    <name type="common">Equine roundworm</name>
    <dbReference type="NCBI Taxonomy" id="6256"/>
    <lineage>
        <taxon>Eukaryota</taxon>
        <taxon>Metazoa</taxon>
        <taxon>Ecdysozoa</taxon>
        <taxon>Nematoda</taxon>
        <taxon>Chromadorea</taxon>
        <taxon>Rhabditida</taxon>
        <taxon>Spirurina</taxon>
        <taxon>Ascaridomorpha</taxon>
        <taxon>Ascaridoidea</taxon>
        <taxon>Ascarididae</taxon>
        <taxon>Parascaris</taxon>
    </lineage>
</organism>
<evidence type="ECO:0000256" key="1">
    <source>
        <dbReference type="SAM" id="SignalP"/>
    </source>
</evidence>
<evidence type="ECO:0000313" key="3">
    <source>
        <dbReference type="Proteomes" id="UP000887564"/>
    </source>
</evidence>
<feature type="chain" id="PRO_5037517784" evidence="1">
    <location>
        <begin position="31"/>
        <end position="114"/>
    </location>
</feature>
<dbReference type="PROSITE" id="PS50172">
    <property type="entry name" value="BRCT"/>
    <property type="match status" value="1"/>
</dbReference>
<protein>
    <submittedName>
        <fullName evidence="4">BRCT domain-containing protein</fullName>
    </submittedName>
</protein>
<evidence type="ECO:0000313" key="4">
    <source>
        <dbReference type="WBParaSite" id="PEQ_0000359201-mRNA-1"/>
    </source>
</evidence>
<name>A0A914RAA0_PAREQ</name>
<dbReference type="Proteomes" id="UP000887564">
    <property type="component" value="Unplaced"/>
</dbReference>
<keyword evidence="3" id="KW-1185">Reference proteome</keyword>
<feature type="domain" description="BRCT" evidence="2">
    <location>
        <begin position="59"/>
        <end position="114"/>
    </location>
</feature>
<dbReference type="InterPro" id="IPR001357">
    <property type="entry name" value="BRCT_dom"/>
</dbReference>
<sequence length="114" mass="12835">MGCHSWKMVRFVRSLLLVSFRLPLSPKANSVPWEKLMLRANQASELLTAKVNTACDVIADGDIFRGISVVVTSAMRKNKNEEQAFSKREVRQMIESHGGIVSDDFTVSTFSFLR</sequence>
<accession>A0A914RAA0</accession>
<dbReference type="AlphaFoldDB" id="A0A914RAA0"/>
<proteinExistence type="predicted"/>
<dbReference type="WBParaSite" id="PEQ_0000359201-mRNA-1">
    <property type="protein sequence ID" value="PEQ_0000359201-mRNA-1"/>
    <property type="gene ID" value="PEQ_0000359201"/>
</dbReference>
<evidence type="ECO:0000259" key="2">
    <source>
        <dbReference type="PROSITE" id="PS50172"/>
    </source>
</evidence>
<reference evidence="4" key="1">
    <citation type="submission" date="2022-11" db="UniProtKB">
        <authorList>
            <consortium name="WormBaseParasite"/>
        </authorList>
    </citation>
    <scope>IDENTIFICATION</scope>
</reference>
<keyword evidence="1" id="KW-0732">Signal</keyword>